<feature type="compositionally biased region" description="Polar residues" evidence="1">
    <location>
        <begin position="515"/>
        <end position="527"/>
    </location>
</feature>
<dbReference type="AlphaFoldDB" id="A0A1A9VQZ6"/>
<keyword evidence="4" id="KW-1185">Reference proteome</keyword>
<keyword evidence="2" id="KW-1133">Transmembrane helix</keyword>
<keyword evidence="2" id="KW-0812">Transmembrane</keyword>
<feature type="transmembrane region" description="Helical" evidence="2">
    <location>
        <begin position="259"/>
        <end position="277"/>
    </location>
</feature>
<dbReference type="Proteomes" id="UP000078200">
    <property type="component" value="Unassembled WGS sequence"/>
</dbReference>
<feature type="region of interest" description="Disordered" evidence="1">
    <location>
        <begin position="514"/>
        <end position="542"/>
    </location>
</feature>
<dbReference type="STRING" id="7395.A0A1A9VQZ6"/>
<evidence type="ECO:0000313" key="3">
    <source>
        <dbReference type="EnsemblMetazoa" id="GAUT044795-PA"/>
    </source>
</evidence>
<protein>
    <submittedName>
        <fullName evidence="3">Uncharacterized protein</fullName>
    </submittedName>
</protein>
<name>A0A1A9VQZ6_GLOAU</name>
<accession>A0A1A9VQZ6</accession>
<evidence type="ECO:0000256" key="1">
    <source>
        <dbReference type="SAM" id="MobiDB-lite"/>
    </source>
</evidence>
<evidence type="ECO:0000256" key="2">
    <source>
        <dbReference type="SAM" id="Phobius"/>
    </source>
</evidence>
<reference evidence="3" key="1">
    <citation type="submission" date="2020-05" db="UniProtKB">
        <authorList>
            <consortium name="EnsemblMetazoa"/>
        </authorList>
    </citation>
    <scope>IDENTIFICATION</scope>
    <source>
        <strain evidence="3">TTRI</strain>
    </source>
</reference>
<feature type="transmembrane region" description="Helical" evidence="2">
    <location>
        <begin position="234"/>
        <end position="253"/>
    </location>
</feature>
<sequence length="763" mass="84813">MSDTTPERNSNSKSNLIEVQHVGVTAKLQSPLKNLMPTCGSSTETDNGRLLYNHNSNAKYNKFSNEKLNAETDSTSTDHSKVLYELKALRSETKLKKNQKLTPSKIEFQLYTKSNAKRMKKGKKNYMKKKKSQRKLFNNESKTKCQTESSTIFQRLRQSLDQLRVNRKTQKPPIDKIFSDFPEPENANPPNTDIRIGIYPFDHGCADYLKIHDCPPQVVSVYLADRAVFYTTRFWGEIFGSLHIGFALIVTFMLQTYRFLLYAFINTLLVGFLDMTSDYFVKPLLAVLFNGFLQPPLIFCFNLLSSIRDILEPIAETANNFMRPIATIDTTKNQALNATHTTSNRSSRKAPPPLLRSRTLPAIIVPAVSVLSLPPEKSQYHWDREDEQPRITNVKQTTSSGNRWSLVNRNTKATTPTVWHNNNNNNFNNNNNNNNTLSIKSLNLPKDDATLAYRRKSSGSTPHNVGGGAMTVGQQQKPYGGSGGALQTPDALRTTATTLSAYASSAARAYRLATKNRTGNDNDNTCVASKHTHTRSSGENTPTLENCGIDGNFFNNTFNVATNQAGTATTSSTALTRRLAKLLHQSGTSTITKSQQQQQPQQVQQCVERSTLLTASTLTASNYCNEDAPRRLSWERRKDSSALQRSASIDSFAEIVWSDYSPRPSIDMRGAVAPFSKRPSASSLFSTCSSTSQGAQLNINYVMGAGTELIHGSGGNVNTIGGSNSRRESLLSPSATRRNKLTRIINDTKININCSTVNSYFYN</sequence>
<feature type="compositionally biased region" description="Polar residues" evidence="1">
    <location>
        <begin position="335"/>
        <end position="345"/>
    </location>
</feature>
<evidence type="ECO:0000313" key="4">
    <source>
        <dbReference type="Proteomes" id="UP000078200"/>
    </source>
</evidence>
<dbReference type="VEuPathDB" id="VectorBase:GAUT044795"/>
<organism evidence="3 4">
    <name type="scientific">Glossina austeni</name>
    <name type="common">Savannah tsetse fly</name>
    <dbReference type="NCBI Taxonomy" id="7395"/>
    <lineage>
        <taxon>Eukaryota</taxon>
        <taxon>Metazoa</taxon>
        <taxon>Ecdysozoa</taxon>
        <taxon>Arthropoda</taxon>
        <taxon>Hexapoda</taxon>
        <taxon>Insecta</taxon>
        <taxon>Pterygota</taxon>
        <taxon>Neoptera</taxon>
        <taxon>Endopterygota</taxon>
        <taxon>Diptera</taxon>
        <taxon>Brachycera</taxon>
        <taxon>Muscomorpha</taxon>
        <taxon>Hippoboscoidea</taxon>
        <taxon>Glossinidae</taxon>
        <taxon>Glossina</taxon>
    </lineage>
</organism>
<dbReference type="EnsemblMetazoa" id="GAUT044795-RA">
    <property type="protein sequence ID" value="GAUT044795-PA"/>
    <property type="gene ID" value="GAUT044795"/>
</dbReference>
<proteinExistence type="predicted"/>
<keyword evidence="2" id="KW-0472">Membrane</keyword>
<feature type="region of interest" description="Disordered" evidence="1">
    <location>
        <begin position="335"/>
        <end position="354"/>
    </location>
</feature>